<feature type="region of interest" description="Disordered" evidence="1">
    <location>
        <begin position="110"/>
        <end position="135"/>
    </location>
</feature>
<reference evidence="2" key="1">
    <citation type="submission" date="2020-10" db="EMBL/GenBank/DDBJ databases">
        <title>Diversity and distribution of actinomycetes associated with coral in the coast of Hainan.</title>
        <authorList>
            <person name="Li F."/>
        </authorList>
    </citation>
    <scope>NUCLEOTIDE SEQUENCE</scope>
    <source>
        <strain evidence="2">HNM0983</strain>
    </source>
</reference>
<dbReference type="SUPFAM" id="SSF82607">
    <property type="entry name" value="YbaB-like"/>
    <property type="match status" value="1"/>
</dbReference>
<evidence type="ECO:0000313" key="3">
    <source>
        <dbReference type="Proteomes" id="UP000598360"/>
    </source>
</evidence>
<dbReference type="Pfam" id="PF02575">
    <property type="entry name" value="YbaB_DNA_bd"/>
    <property type="match status" value="1"/>
</dbReference>
<accession>A0A929BE21</accession>
<protein>
    <submittedName>
        <fullName evidence="2">YbaB/EbfC family nucleoid-associated protein</fullName>
    </submittedName>
</protein>
<dbReference type="InterPro" id="IPR004401">
    <property type="entry name" value="YbaB/EbfC"/>
</dbReference>
<sequence>MEAAAQWLADYDRALADAADNAKAADETLQRLSAGASSPRGEVTLRVGPGGALQDITLTPAARALEAEQLAQLILTTAQDAQRSIGNQVVGIMTDYVGDGPVLDFVKQNLPEAADAEEPARSDDDYFANPPTVFG</sequence>
<dbReference type="EMBL" id="JADEYC010000027">
    <property type="protein sequence ID" value="MBE9375888.1"/>
    <property type="molecule type" value="Genomic_DNA"/>
</dbReference>
<dbReference type="AlphaFoldDB" id="A0A929BE21"/>
<comment type="caution">
    <text evidence="2">The sequence shown here is derived from an EMBL/GenBank/DDBJ whole genome shotgun (WGS) entry which is preliminary data.</text>
</comment>
<dbReference type="Gene3D" id="3.30.1310.10">
    <property type="entry name" value="Nucleoid-associated protein YbaB-like domain"/>
    <property type="match status" value="1"/>
</dbReference>
<evidence type="ECO:0000256" key="1">
    <source>
        <dbReference type="SAM" id="MobiDB-lite"/>
    </source>
</evidence>
<organism evidence="2 3">
    <name type="scientific">Saccharopolyspora montiporae</name>
    <dbReference type="NCBI Taxonomy" id="2781240"/>
    <lineage>
        <taxon>Bacteria</taxon>
        <taxon>Bacillati</taxon>
        <taxon>Actinomycetota</taxon>
        <taxon>Actinomycetes</taxon>
        <taxon>Pseudonocardiales</taxon>
        <taxon>Pseudonocardiaceae</taxon>
        <taxon>Saccharopolyspora</taxon>
    </lineage>
</organism>
<gene>
    <name evidence="2" type="ORF">IQ251_15665</name>
</gene>
<dbReference type="GO" id="GO:0003677">
    <property type="term" value="F:DNA binding"/>
    <property type="evidence" value="ECO:0007669"/>
    <property type="project" value="InterPro"/>
</dbReference>
<evidence type="ECO:0000313" key="2">
    <source>
        <dbReference type="EMBL" id="MBE9375888.1"/>
    </source>
</evidence>
<dbReference type="InterPro" id="IPR036894">
    <property type="entry name" value="YbaB-like_sf"/>
</dbReference>
<name>A0A929BE21_9PSEU</name>
<proteinExistence type="predicted"/>
<keyword evidence="3" id="KW-1185">Reference proteome</keyword>
<dbReference type="Proteomes" id="UP000598360">
    <property type="component" value="Unassembled WGS sequence"/>
</dbReference>